<comment type="catalytic activity">
    <reaction evidence="1 10">
        <text>Endonucleolytic cleavage of DNA to give random double-stranded fragments with terminal 5'-phosphates, ATP is simultaneously hydrolyzed.</text>
        <dbReference type="EC" id="3.1.21.3"/>
    </reaction>
</comment>
<dbReference type="SUPFAM" id="SSF52540">
    <property type="entry name" value="P-loop containing nucleoside triphosphate hydrolases"/>
    <property type="match status" value="1"/>
</dbReference>
<keyword evidence="7 10" id="KW-0378">Hydrolase</keyword>
<gene>
    <name evidence="12" type="ORF">EC574_02500</name>
</gene>
<dbReference type="Pfam" id="PF04313">
    <property type="entry name" value="HSDR_N"/>
    <property type="match status" value="1"/>
</dbReference>
<dbReference type="EC" id="3.1.21.3" evidence="10"/>
<dbReference type="InterPro" id="IPR027417">
    <property type="entry name" value="P-loop_NTPase"/>
</dbReference>
<evidence type="ECO:0000313" key="13">
    <source>
        <dbReference type="Proteomes" id="UP000288704"/>
    </source>
</evidence>
<name>A0A438ZK57_HELPX</name>
<keyword evidence="6 12" id="KW-0255">Endonuclease</keyword>
<keyword evidence="8 10" id="KW-0067">ATP-binding</keyword>
<comment type="function">
    <text evidence="10">Subunit R is required for both nuclease and ATPase activities, but not for modification.</text>
</comment>
<dbReference type="GO" id="GO:0009307">
    <property type="term" value="P:DNA restriction-modification system"/>
    <property type="evidence" value="ECO:0007669"/>
    <property type="project" value="UniProtKB-KW"/>
</dbReference>
<evidence type="ECO:0000256" key="10">
    <source>
        <dbReference type="RuleBase" id="RU364115"/>
    </source>
</evidence>
<dbReference type="Gene3D" id="3.90.1570.50">
    <property type="match status" value="1"/>
</dbReference>
<feature type="domain" description="Helicase ATP-binding" evidence="11">
    <location>
        <begin position="252"/>
        <end position="413"/>
    </location>
</feature>
<dbReference type="Proteomes" id="UP000288704">
    <property type="component" value="Unassembled WGS sequence"/>
</dbReference>
<evidence type="ECO:0000256" key="1">
    <source>
        <dbReference type="ARBA" id="ARBA00000851"/>
    </source>
</evidence>
<dbReference type="Pfam" id="PF18766">
    <property type="entry name" value="SWI2_SNF2"/>
    <property type="match status" value="1"/>
</dbReference>
<keyword evidence="5 10" id="KW-0680">Restriction system</keyword>
<reference evidence="12 13" key="1">
    <citation type="submission" date="2018-10" db="EMBL/GenBank/DDBJ databases">
        <title>Genetic determinants and prediction of antibiotic resistance phenotypes in Helicobacter pylori.</title>
        <authorList>
            <person name="Wagner K."/>
        </authorList>
    </citation>
    <scope>NUCLEOTIDE SEQUENCE [LARGE SCALE GENOMIC DNA]</scope>
    <source>
        <strain evidence="12 13">ZH117</strain>
    </source>
</reference>
<dbReference type="NCBIfam" id="TIGR00348">
    <property type="entry name" value="hsdR"/>
    <property type="match status" value="1"/>
</dbReference>
<dbReference type="InterPro" id="IPR040980">
    <property type="entry name" value="SWI2_SNF2"/>
</dbReference>
<dbReference type="CDD" id="cd18030">
    <property type="entry name" value="DEXHc_RE_I_HsdR"/>
    <property type="match status" value="1"/>
</dbReference>
<dbReference type="InterPro" id="IPR051268">
    <property type="entry name" value="Type-I_R_enzyme_R_subunit"/>
</dbReference>
<keyword evidence="9 10" id="KW-0238">DNA-binding</keyword>
<dbReference type="InterPro" id="IPR055180">
    <property type="entry name" value="HsdR_RecA-like_helicase_dom_2"/>
</dbReference>
<dbReference type="CDD" id="cd18800">
    <property type="entry name" value="SF2_C_EcoR124I-like"/>
    <property type="match status" value="1"/>
</dbReference>
<dbReference type="InterPro" id="IPR014001">
    <property type="entry name" value="Helicase_ATP-bd"/>
</dbReference>
<comment type="similarity">
    <text evidence="2 10">Belongs to the HsdR family.</text>
</comment>
<dbReference type="AlphaFoldDB" id="A0A438ZK57"/>
<dbReference type="Gene3D" id="3.40.50.300">
    <property type="entry name" value="P-loop containing nucleotide triphosphate hydrolases"/>
    <property type="match status" value="2"/>
</dbReference>
<dbReference type="PANTHER" id="PTHR30195">
    <property type="entry name" value="TYPE I SITE-SPECIFIC DEOXYRIBONUCLEASE PROTEIN SUBUNIT M AND R"/>
    <property type="match status" value="1"/>
</dbReference>
<dbReference type="GO" id="GO:0003677">
    <property type="term" value="F:DNA binding"/>
    <property type="evidence" value="ECO:0007669"/>
    <property type="project" value="UniProtKB-KW"/>
</dbReference>
<accession>A0A438ZK57</accession>
<evidence type="ECO:0000256" key="4">
    <source>
        <dbReference type="ARBA" id="ARBA00022741"/>
    </source>
</evidence>
<comment type="subunit">
    <text evidence="10">The type I restriction/modification system is composed of three polypeptides R, M and S.</text>
</comment>
<dbReference type="PANTHER" id="PTHR30195:SF15">
    <property type="entry name" value="TYPE I RESTRICTION ENZYME HINDI ENDONUCLEASE SUBUNIT"/>
    <property type="match status" value="1"/>
</dbReference>
<dbReference type="GO" id="GO:0005524">
    <property type="term" value="F:ATP binding"/>
    <property type="evidence" value="ECO:0007669"/>
    <property type="project" value="UniProtKB-KW"/>
</dbReference>
<keyword evidence="3" id="KW-0540">Nuclease</keyword>
<evidence type="ECO:0000259" key="11">
    <source>
        <dbReference type="PROSITE" id="PS51192"/>
    </source>
</evidence>
<sequence length="998" mass="116589">MMKTEKEVQKQVIETFKSMGYAYLGDLTKSDNENINKESLKAWLVKNQKINDERWHKIEQKIHNALKNDLYEANQEFYELLIYGVKTKISQNENFQTTYLIDWKDVSKNEFSVAEEVSVKGPNAKRPDVVLYVNGIALGVLELKKSSVSVESGIRQNLDNQKKEFIRDFFKTIQLVMAGNESQGLKYGVIETKEKYYLSWKEEGVLKNLFETIECFLEKERFLEFIHDFLIFDKGQKKCARFHQYFAVKKTQEFIKRKEGGIIWHTQGSGKSLTMVWLAQWLKMNIQQARVLIVTDRRELDAQIQGVFEGIGEKIYRADSKKDLLSVLFENKEFLVGSLVHKFDDSDLEDLKKQPVLKEWIVLVDECHRTQSAKLHKAMKSLLPNAIFIAFSGTPLLKQDKKTSQEVFGNYIHCYKFNEAVSDRVVLDLNYEARSVDQYVSSPEKLDEYFELKTQGLNETAKTELKKKWVNLQKVFSTKDRLARIVQDIVLDMAKLPRLRSEKGNAMLVAESVYNACRYFELFLETELKDKVAVITSYEPNIADLKDCGSNESEESYKYRAYCKMLQNFFDEKDEKKALNKIKEFEEKVKERFINEPNRMKLLIVVDKLLTGFDAPSLTYLYMDKKMQDHGLFQAVCRVNRLDSEDKDFGCIIDYKDLFDSLQEAHSDYANKAFENYEREDIQGFISDKSQKIKKKLEETRDQLKSLCESVKEPKDEMDYIAYFCGNDLEKNAQKRRLFYQLVGAFLRMFVELNNLEKPVYSKEETRQIKQEAEFYRHLQKAIGLSSGDSVDLKSYSEEMRRILDAYIKATDSETLIKIEDQGLCEVLAQMNVNDFNKALSQVFKNESSMAESIANNTKKRIIEKEASDPKYYEKLSSLLNDLILQFREKKLTYLEYLQQIHHLAKQVINKENRNYPKKINTNALKTLYDNLDENEALALEIDACIRGNKKDGWVGHNQKEKNLKIALRKIINDKVLLDDEGLLENVFNLAKNIEEYH</sequence>
<organism evidence="12 13">
    <name type="scientific">Helicobacter pylori</name>
    <name type="common">Campylobacter pylori</name>
    <dbReference type="NCBI Taxonomy" id="210"/>
    <lineage>
        <taxon>Bacteria</taxon>
        <taxon>Pseudomonadati</taxon>
        <taxon>Campylobacterota</taxon>
        <taxon>Epsilonproteobacteria</taxon>
        <taxon>Campylobacterales</taxon>
        <taxon>Helicobacteraceae</taxon>
        <taxon>Helicobacter</taxon>
    </lineage>
</organism>
<dbReference type="PROSITE" id="PS51192">
    <property type="entry name" value="HELICASE_ATP_BIND_1"/>
    <property type="match status" value="1"/>
</dbReference>
<dbReference type="InterPro" id="IPR004473">
    <property type="entry name" value="Restrct_endonuc_typeI_HsdR"/>
</dbReference>
<evidence type="ECO:0000256" key="8">
    <source>
        <dbReference type="ARBA" id="ARBA00022840"/>
    </source>
</evidence>
<dbReference type="InterPro" id="IPR007409">
    <property type="entry name" value="Restrct_endonuc_type1_HsdR_N"/>
</dbReference>
<keyword evidence="4 10" id="KW-0547">Nucleotide-binding</keyword>
<dbReference type="SMART" id="SM00487">
    <property type="entry name" value="DEXDc"/>
    <property type="match status" value="1"/>
</dbReference>
<evidence type="ECO:0000256" key="3">
    <source>
        <dbReference type="ARBA" id="ARBA00022722"/>
    </source>
</evidence>
<evidence type="ECO:0000256" key="6">
    <source>
        <dbReference type="ARBA" id="ARBA00022759"/>
    </source>
</evidence>
<protein>
    <recommendedName>
        <fullName evidence="10">Type I restriction enzyme endonuclease subunit</fullName>
        <shortName evidence="10">R protein</shortName>
        <ecNumber evidence="10">3.1.21.3</ecNumber>
    </recommendedName>
</protein>
<dbReference type="CDD" id="cd22332">
    <property type="entry name" value="HsdR_N"/>
    <property type="match status" value="1"/>
</dbReference>
<evidence type="ECO:0000256" key="2">
    <source>
        <dbReference type="ARBA" id="ARBA00008598"/>
    </source>
</evidence>
<evidence type="ECO:0000256" key="5">
    <source>
        <dbReference type="ARBA" id="ARBA00022747"/>
    </source>
</evidence>
<dbReference type="Pfam" id="PF22679">
    <property type="entry name" value="T1R_D3-like"/>
    <property type="match status" value="1"/>
</dbReference>
<comment type="caution">
    <text evidence="12">The sequence shown here is derived from an EMBL/GenBank/DDBJ whole genome shotgun (WGS) entry which is preliminary data.</text>
</comment>
<dbReference type="GO" id="GO:0009035">
    <property type="term" value="F:type I site-specific deoxyribonuclease activity"/>
    <property type="evidence" value="ECO:0007669"/>
    <property type="project" value="UniProtKB-EC"/>
</dbReference>
<evidence type="ECO:0000256" key="7">
    <source>
        <dbReference type="ARBA" id="ARBA00022801"/>
    </source>
</evidence>
<evidence type="ECO:0000313" key="12">
    <source>
        <dbReference type="EMBL" id="RVZ64295.1"/>
    </source>
</evidence>
<dbReference type="EMBL" id="RJIC01000003">
    <property type="protein sequence ID" value="RVZ64295.1"/>
    <property type="molecule type" value="Genomic_DNA"/>
</dbReference>
<evidence type="ECO:0000256" key="9">
    <source>
        <dbReference type="ARBA" id="ARBA00023125"/>
    </source>
</evidence>
<proteinExistence type="inferred from homology"/>